<reference evidence="3 4" key="1">
    <citation type="submission" date="2015-01" db="EMBL/GenBank/DDBJ databases">
        <title>Lactococcus lactis subsp.lactis JCM 5805 whole genome shotgun sequence.</title>
        <authorList>
            <person name="Fujii T."/>
            <person name="Tomita Y."/>
            <person name="Ikushima S."/>
            <person name="Fujiwara D."/>
        </authorList>
    </citation>
    <scope>NUCLEOTIDE SEQUENCE [LARGE SCALE GENOMIC DNA]</scope>
    <source>
        <strain evidence="3 4">JCM 5805</strain>
    </source>
</reference>
<protein>
    <submittedName>
        <fullName evidence="3">Uncharacterized conserved protein</fullName>
    </submittedName>
</protein>
<proteinExistence type="predicted"/>
<gene>
    <name evidence="3" type="ORF">JCM5805K_2485</name>
</gene>
<dbReference type="AlphaFoldDB" id="A0A0B8QRS7"/>
<evidence type="ECO:0000313" key="3">
    <source>
        <dbReference type="EMBL" id="GAM81361.1"/>
    </source>
</evidence>
<dbReference type="Proteomes" id="UP000031847">
    <property type="component" value="Unassembled WGS sequence"/>
</dbReference>
<keyword evidence="1" id="KW-0175">Coiled coil</keyword>
<keyword evidence="2" id="KW-0812">Transmembrane</keyword>
<dbReference type="EMBL" id="BBSI01000040">
    <property type="protein sequence ID" value="GAM81361.1"/>
    <property type="molecule type" value="Genomic_DNA"/>
</dbReference>
<evidence type="ECO:0000256" key="1">
    <source>
        <dbReference type="SAM" id="Coils"/>
    </source>
</evidence>
<feature type="coiled-coil region" evidence="1">
    <location>
        <begin position="35"/>
        <end position="69"/>
    </location>
</feature>
<comment type="caution">
    <text evidence="3">The sequence shown here is derived from an EMBL/GenBank/DDBJ whole genome shotgun (WGS) entry which is preliminary data.</text>
</comment>
<sequence length="118" mass="13497">MKENGEIFMTTLLISFIPAIITGLLAYLGSTYKTKKEYQAKSEELELKNRELEQRLTEIETKHKHEVEMLKLQYELQAKSEYDSQVANIGTDIAKDILGKAFKGKTPQQIAKMKNPFG</sequence>
<feature type="transmembrane region" description="Helical" evidence="2">
    <location>
        <begin position="6"/>
        <end position="28"/>
    </location>
</feature>
<organism evidence="3 4">
    <name type="scientific">Lactococcus lactis subsp. lactis</name>
    <name type="common">Streptococcus lactis</name>
    <dbReference type="NCBI Taxonomy" id="1360"/>
    <lineage>
        <taxon>Bacteria</taxon>
        <taxon>Bacillati</taxon>
        <taxon>Bacillota</taxon>
        <taxon>Bacilli</taxon>
        <taxon>Lactobacillales</taxon>
        <taxon>Streptococcaceae</taxon>
        <taxon>Lactococcus</taxon>
    </lineage>
</organism>
<accession>A0A0B8QRS7</accession>
<evidence type="ECO:0000313" key="4">
    <source>
        <dbReference type="Proteomes" id="UP000031847"/>
    </source>
</evidence>
<name>A0A0B8QRS7_LACLL</name>
<evidence type="ECO:0000256" key="2">
    <source>
        <dbReference type="SAM" id="Phobius"/>
    </source>
</evidence>
<keyword evidence="2" id="KW-1133">Transmembrane helix</keyword>
<keyword evidence="2" id="KW-0472">Membrane</keyword>